<organism evidence="2 3">
    <name type="scientific">Saccharopolyspora spinosa</name>
    <dbReference type="NCBI Taxonomy" id="60894"/>
    <lineage>
        <taxon>Bacteria</taxon>
        <taxon>Bacillati</taxon>
        <taxon>Actinomycetota</taxon>
        <taxon>Actinomycetes</taxon>
        <taxon>Pseudonocardiales</taxon>
        <taxon>Pseudonocardiaceae</taxon>
        <taxon>Saccharopolyspora</taxon>
    </lineage>
</organism>
<sequence>MTNSKVWIKSSRSQNTTTCVELTTDLDEIRDSKDPHGPTLRVDVAGFVQAVKSGRFDR</sequence>
<comment type="caution">
    <text evidence="2">The sequence shown here is derived from an EMBL/GenBank/DDBJ whole genome shotgun (WGS) entry which is preliminary data.</text>
</comment>
<dbReference type="EMBL" id="PJNB01000001">
    <property type="protein sequence ID" value="PKW15784.1"/>
    <property type="molecule type" value="Genomic_DNA"/>
</dbReference>
<dbReference type="AlphaFoldDB" id="A0A2N3XYN0"/>
<dbReference type="Pfam" id="PF04149">
    <property type="entry name" value="DUF397"/>
    <property type="match status" value="1"/>
</dbReference>
<name>A0A2N3XYN0_SACSN</name>
<feature type="domain" description="DUF397" evidence="1">
    <location>
        <begin position="6"/>
        <end position="51"/>
    </location>
</feature>
<gene>
    <name evidence="2" type="ORF">A8926_3545</name>
</gene>
<keyword evidence="3" id="KW-1185">Reference proteome</keyword>
<evidence type="ECO:0000313" key="3">
    <source>
        <dbReference type="Proteomes" id="UP000233786"/>
    </source>
</evidence>
<proteinExistence type="predicted"/>
<accession>A0A2N3XYN0</accession>
<reference evidence="2" key="1">
    <citation type="submission" date="2017-12" db="EMBL/GenBank/DDBJ databases">
        <title>Sequencing the genomes of 1000 Actinobacteria strains.</title>
        <authorList>
            <person name="Klenk H.-P."/>
        </authorList>
    </citation>
    <scope>NUCLEOTIDE SEQUENCE [LARGE SCALE GENOMIC DNA]</scope>
    <source>
        <strain evidence="2">DSM 44228</strain>
    </source>
</reference>
<dbReference type="OrthoDB" id="3696856at2"/>
<evidence type="ECO:0000259" key="1">
    <source>
        <dbReference type="Pfam" id="PF04149"/>
    </source>
</evidence>
<dbReference type="Proteomes" id="UP000233786">
    <property type="component" value="Unassembled WGS sequence"/>
</dbReference>
<dbReference type="RefSeq" id="WP_010696956.1">
    <property type="nucleotide sequence ID" value="NZ_CP061007.1"/>
</dbReference>
<dbReference type="STRING" id="994479.GCA_000194155_03672"/>
<evidence type="ECO:0000313" key="2">
    <source>
        <dbReference type="EMBL" id="PKW15784.1"/>
    </source>
</evidence>
<protein>
    <submittedName>
        <fullName evidence="2">Uncharacterized protein DUF397</fullName>
    </submittedName>
</protein>
<dbReference type="InterPro" id="IPR007278">
    <property type="entry name" value="DUF397"/>
</dbReference>